<name>A0A9D3VTG8_9ROSI</name>
<evidence type="ECO:0000313" key="3">
    <source>
        <dbReference type="Proteomes" id="UP000828251"/>
    </source>
</evidence>
<reference evidence="2 3" key="1">
    <citation type="journal article" date="2021" name="Plant Biotechnol. J.">
        <title>Multi-omics assisted identification of the key and species-specific regulatory components of drought-tolerant mechanisms in Gossypium stocksii.</title>
        <authorList>
            <person name="Yu D."/>
            <person name="Ke L."/>
            <person name="Zhang D."/>
            <person name="Wu Y."/>
            <person name="Sun Y."/>
            <person name="Mei J."/>
            <person name="Sun J."/>
            <person name="Sun Y."/>
        </authorList>
    </citation>
    <scope>NUCLEOTIDE SEQUENCE [LARGE SCALE GENOMIC DNA]</scope>
    <source>
        <strain evidence="3">cv. E1</strain>
        <tissue evidence="2">Leaf</tissue>
    </source>
</reference>
<keyword evidence="3" id="KW-1185">Reference proteome</keyword>
<accession>A0A9D3VTG8</accession>
<gene>
    <name evidence="2" type="ORF">J1N35_013202</name>
</gene>
<comment type="caution">
    <text evidence="2">The sequence shown here is derived from an EMBL/GenBank/DDBJ whole genome shotgun (WGS) entry which is preliminary data.</text>
</comment>
<dbReference type="InterPro" id="IPR029058">
    <property type="entry name" value="AB_hydrolase_fold"/>
</dbReference>
<dbReference type="Gene3D" id="3.40.50.1820">
    <property type="entry name" value="alpha/beta hydrolase"/>
    <property type="match status" value="2"/>
</dbReference>
<dbReference type="Proteomes" id="UP000828251">
    <property type="component" value="Unassembled WGS sequence"/>
</dbReference>
<evidence type="ECO:0000259" key="1">
    <source>
        <dbReference type="Pfam" id="PF01738"/>
    </source>
</evidence>
<dbReference type="Pfam" id="PF01738">
    <property type="entry name" value="DLH"/>
    <property type="match status" value="2"/>
</dbReference>
<dbReference type="InterPro" id="IPR002925">
    <property type="entry name" value="Dienelactn_hydro"/>
</dbReference>
<dbReference type="GO" id="GO:0016787">
    <property type="term" value="F:hydrolase activity"/>
    <property type="evidence" value="ECO:0007669"/>
    <property type="project" value="InterPro"/>
</dbReference>
<dbReference type="SUPFAM" id="SSF53474">
    <property type="entry name" value="alpha/beta-Hydrolases"/>
    <property type="match status" value="2"/>
</dbReference>
<dbReference type="EMBL" id="JAIQCV010000005">
    <property type="protein sequence ID" value="KAH1096281.1"/>
    <property type="molecule type" value="Genomic_DNA"/>
</dbReference>
<feature type="domain" description="Dienelactone hydrolase" evidence="1">
    <location>
        <begin position="321"/>
        <end position="528"/>
    </location>
</feature>
<dbReference type="AlphaFoldDB" id="A0A9D3VTG8"/>
<dbReference type="PANTHER" id="PTHR17630:SF97">
    <property type="entry name" value="ENDO-1,31,4-BETA-D-GLUCANASE-LIKE"/>
    <property type="match status" value="1"/>
</dbReference>
<dbReference type="OrthoDB" id="17560at2759"/>
<dbReference type="PANTHER" id="PTHR17630">
    <property type="entry name" value="DIENELACTONE HYDROLASE"/>
    <property type="match status" value="1"/>
</dbReference>
<sequence>MSGPQCCSIPPTLDSASGAGHVENLAGLNTYVSGSLQSKLAVFLISDIFGFEAPNFRKLVDKVAAAGFYVVAPDFFYGEPYDPNNPDRPLSVWIKDHGPDKGCEDAKLVIDALKSKGVSSIGAAGFCWGAKVVAGLAKDPLIQAAVMLHPSFVTVDEIKSVKVPIAILGAEHDHISPPELLKQFDEILKASEVDSFVKIFPKVAHGWSVRYDVNDLTAVSSANEVQQDMLEWFAKYVKFSAINMRFRSTPVHKSAATVISAVIFLFLIHGAHCFDLPGTATEIFQKIGEERKISLAPHCGSNPPILDPESGVGHVEKLADFNAYVSGSPEYKHAVLLASDVYGYEAPNLRKIADKAADAGFYAVVPDFFNGEPYDPNNPDRPKDAWMKDHSPEKGFEDAKLMIDALKSRGFSSIGAAGFCWGAKAVVELTKAELIQAAVILHPSYVTVDDIKSVKLPIAILGAELDHLASPAVLKQFDYILSANKVDRFVKVFPNCSHGWTLRYDINNSTAVARANEAHQDMLKWLLKYVK</sequence>
<evidence type="ECO:0000313" key="2">
    <source>
        <dbReference type="EMBL" id="KAH1096281.1"/>
    </source>
</evidence>
<feature type="domain" description="Dienelactone hydrolase" evidence="1">
    <location>
        <begin position="30"/>
        <end position="236"/>
    </location>
</feature>
<organism evidence="2 3">
    <name type="scientific">Gossypium stocksii</name>
    <dbReference type="NCBI Taxonomy" id="47602"/>
    <lineage>
        <taxon>Eukaryota</taxon>
        <taxon>Viridiplantae</taxon>
        <taxon>Streptophyta</taxon>
        <taxon>Embryophyta</taxon>
        <taxon>Tracheophyta</taxon>
        <taxon>Spermatophyta</taxon>
        <taxon>Magnoliopsida</taxon>
        <taxon>eudicotyledons</taxon>
        <taxon>Gunneridae</taxon>
        <taxon>Pentapetalae</taxon>
        <taxon>rosids</taxon>
        <taxon>malvids</taxon>
        <taxon>Malvales</taxon>
        <taxon>Malvaceae</taxon>
        <taxon>Malvoideae</taxon>
        <taxon>Gossypium</taxon>
    </lineage>
</organism>
<proteinExistence type="predicted"/>
<protein>
    <recommendedName>
        <fullName evidence="1">Dienelactone hydrolase domain-containing protein</fullName>
    </recommendedName>
</protein>